<sequence>MVIFFGKGVPIDKLLPTCEGTQGEVHTSAAQTAAL</sequence>
<gene>
    <name evidence="1" type="ORF">CHC_T00001995001</name>
</gene>
<proteinExistence type="predicted"/>
<dbReference type="RefSeq" id="XP_005712947.1">
    <property type="nucleotide sequence ID" value="XM_005712890.1"/>
</dbReference>
<dbReference type="EMBL" id="HG001635">
    <property type="protein sequence ID" value="CDF33144.1"/>
    <property type="molecule type" value="Genomic_DNA"/>
</dbReference>
<dbReference type="KEGG" id="ccp:CHC_T00001995001"/>
<name>R7Q544_CHOCR</name>
<dbReference type="GeneID" id="17320689"/>
<protein>
    <submittedName>
        <fullName evidence="1">Uncharacterized protein</fullName>
    </submittedName>
</protein>
<organism evidence="1 2">
    <name type="scientific">Chondrus crispus</name>
    <name type="common">Carrageen Irish moss</name>
    <name type="synonym">Polymorpha crispa</name>
    <dbReference type="NCBI Taxonomy" id="2769"/>
    <lineage>
        <taxon>Eukaryota</taxon>
        <taxon>Rhodophyta</taxon>
        <taxon>Florideophyceae</taxon>
        <taxon>Rhodymeniophycidae</taxon>
        <taxon>Gigartinales</taxon>
        <taxon>Gigartinaceae</taxon>
        <taxon>Chondrus</taxon>
    </lineage>
</organism>
<dbReference type="Gramene" id="CDF33144">
    <property type="protein sequence ID" value="CDF33144"/>
    <property type="gene ID" value="CHC_T00001995001"/>
</dbReference>
<reference evidence="2" key="1">
    <citation type="journal article" date="2013" name="Proc. Natl. Acad. Sci. U.S.A.">
        <title>Genome structure and metabolic features in the red seaweed Chondrus crispus shed light on evolution of the Archaeplastida.</title>
        <authorList>
            <person name="Collen J."/>
            <person name="Porcel B."/>
            <person name="Carre W."/>
            <person name="Ball S.G."/>
            <person name="Chaparro C."/>
            <person name="Tonon T."/>
            <person name="Barbeyron T."/>
            <person name="Michel G."/>
            <person name="Noel B."/>
            <person name="Valentin K."/>
            <person name="Elias M."/>
            <person name="Artiguenave F."/>
            <person name="Arun A."/>
            <person name="Aury J.M."/>
            <person name="Barbosa-Neto J.F."/>
            <person name="Bothwell J.H."/>
            <person name="Bouget F.Y."/>
            <person name="Brillet L."/>
            <person name="Cabello-Hurtado F."/>
            <person name="Capella-Gutierrez S."/>
            <person name="Charrier B."/>
            <person name="Cladiere L."/>
            <person name="Cock J.M."/>
            <person name="Coelho S.M."/>
            <person name="Colleoni C."/>
            <person name="Czjzek M."/>
            <person name="Da Silva C."/>
            <person name="Delage L."/>
            <person name="Denoeud F."/>
            <person name="Deschamps P."/>
            <person name="Dittami S.M."/>
            <person name="Gabaldon T."/>
            <person name="Gachon C.M."/>
            <person name="Groisillier A."/>
            <person name="Herve C."/>
            <person name="Jabbari K."/>
            <person name="Katinka M."/>
            <person name="Kloareg B."/>
            <person name="Kowalczyk N."/>
            <person name="Labadie K."/>
            <person name="Leblanc C."/>
            <person name="Lopez P.J."/>
            <person name="McLachlan D.H."/>
            <person name="Meslet-Cladiere L."/>
            <person name="Moustafa A."/>
            <person name="Nehr Z."/>
            <person name="Nyvall Collen P."/>
            <person name="Panaud O."/>
            <person name="Partensky F."/>
            <person name="Poulain J."/>
            <person name="Rensing S.A."/>
            <person name="Rousvoal S."/>
            <person name="Samson G."/>
            <person name="Symeonidi A."/>
            <person name="Weissenbach J."/>
            <person name="Zambounis A."/>
            <person name="Wincker P."/>
            <person name="Boyen C."/>
        </authorList>
    </citation>
    <scope>NUCLEOTIDE SEQUENCE [LARGE SCALE GENOMIC DNA]</scope>
    <source>
        <strain evidence="2">cv. Stackhouse</strain>
    </source>
</reference>
<evidence type="ECO:0000313" key="2">
    <source>
        <dbReference type="Proteomes" id="UP000012073"/>
    </source>
</evidence>
<accession>R7Q544</accession>
<dbReference type="AlphaFoldDB" id="R7Q544"/>
<keyword evidence="2" id="KW-1185">Reference proteome</keyword>
<dbReference type="Proteomes" id="UP000012073">
    <property type="component" value="Unassembled WGS sequence"/>
</dbReference>
<evidence type="ECO:0000313" key="1">
    <source>
        <dbReference type="EMBL" id="CDF33144.1"/>
    </source>
</evidence>